<dbReference type="AlphaFoldDB" id="A0A318EGL3"/>
<proteinExistence type="predicted"/>
<feature type="domain" description="Phage head morphogenesis" evidence="1">
    <location>
        <begin position="198"/>
        <end position="304"/>
    </location>
</feature>
<sequence>MPQNNEYWKNRYLQLEEAAHRNSLELVNVLENQYYKAQQEIEAKIAVWYQRFADNNNIFLVETRKFLNSEELKELKWNVKEYIKYGKENAISEVWMKQLENASAKYHITRLEALELQLQQEIEKLYGNQLDQIDKEMKEVYLSRYYHTAYEVQKGFKIAWDVAVVNDKQLTTIISKPWAVDGKNFSERIWGSKSKLLNEIHTELTQSIMLGRTPDKTISNIAKRMNVSKTQAGRLVMTEQAYFSSVAQKDSFNELDVEKYEIVATLDSHTSDICRTLDGKVYEMKDYVAGSTAPPYHVWCRTTTVPYFDDNYGKRIARKADGKTYYIDADMNYNEWYDKYIAD</sequence>
<evidence type="ECO:0000313" key="2">
    <source>
        <dbReference type="EMBL" id="PXV85101.1"/>
    </source>
</evidence>
<dbReference type="Proteomes" id="UP000247523">
    <property type="component" value="Unassembled WGS sequence"/>
</dbReference>
<dbReference type="RefSeq" id="WP_110291979.1">
    <property type="nucleotide sequence ID" value="NZ_QICS01000019.1"/>
</dbReference>
<gene>
    <name evidence="2" type="ORF">C8E03_11925</name>
</gene>
<accession>A0A318EGL3</accession>
<comment type="caution">
    <text evidence="2">The sequence shown here is derived from an EMBL/GenBank/DDBJ whole genome shotgun (WGS) entry which is preliminary data.</text>
</comment>
<evidence type="ECO:0000313" key="3">
    <source>
        <dbReference type="Proteomes" id="UP000247523"/>
    </source>
</evidence>
<dbReference type="InterPro" id="IPR006528">
    <property type="entry name" value="Phage_head_morphogenesis_dom"/>
</dbReference>
<dbReference type="Pfam" id="PF04233">
    <property type="entry name" value="Phage_Mu_F"/>
    <property type="match status" value="1"/>
</dbReference>
<dbReference type="EMBL" id="QICS01000019">
    <property type="protein sequence ID" value="PXV85101.1"/>
    <property type="molecule type" value="Genomic_DNA"/>
</dbReference>
<evidence type="ECO:0000259" key="1">
    <source>
        <dbReference type="Pfam" id="PF04233"/>
    </source>
</evidence>
<dbReference type="NCBIfam" id="TIGR01641">
    <property type="entry name" value="phageSPP1_gp7"/>
    <property type="match status" value="1"/>
</dbReference>
<protein>
    <submittedName>
        <fullName evidence="2">SPP1 gp7 family putative phage head morphogenesis protein</fullName>
    </submittedName>
</protein>
<name>A0A318EGL3_9FIRM</name>
<reference evidence="2 3" key="1">
    <citation type="submission" date="2018-05" db="EMBL/GenBank/DDBJ databases">
        <title>Genomic Encyclopedia of Type Strains, Phase IV (KMG-IV): sequencing the most valuable type-strain genomes for metagenomic binning, comparative biology and taxonomic classification.</title>
        <authorList>
            <person name="Goeker M."/>
        </authorList>
    </citation>
    <scope>NUCLEOTIDE SEQUENCE [LARGE SCALE GENOMIC DNA]</scope>
    <source>
        <strain evidence="2 3">DSM 28816</strain>
    </source>
</reference>
<organism evidence="2 3">
    <name type="scientific">Lachnotalea glycerini</name>
    <dbReference type="NCBI Taxonomy" id="1763509"/>
    <lineage>
        <taxon>Bacteria</taxon>
        <taxon>Bacillati</taxon>
        <taxon>Bacillota</taxon>
        <taxon>Clostridia</taxon>
        <taxon>Lachnospirales</taxon>
        <taxon>Lachnospiraceae</taxon>
        <taxon>Lachnotalea</taxon>
    </lineage>
</organism>